<gene>
    <name evidence="2" type="ORF">ACHAW5_009882</name>
</gene>
<dbReference type="Pfam" id="PF14934">
    <property type="entry name" value="TMEM254"/>
    <property type="match status" value="1"/>
</dbReference>
<dbReference type="AlphaFoldDB" id="A0ABD3Q224"/>
<dbReference type="Proteomes" id="UP001530315">
    <property type="component" value="Unassembled WGS sequence"/>
</dbReference>
<evidence type="ECO:0000259" key="1">
    <source>
        <dbReference type="Pfam" id="PF10615"/>
    </source>
</evidence>
<dbReference type="EMBL" id="JALLAZ020000477">
    <property type="protein sequence ID" value="KAL3794322.1"/>
    <property type="molecule type" value="Genomic_DNA"/>
</dbReference>
<feature type="domain" description="DUF2470" evidence="1">
    <location>
        <begin position="9"/>
        <end position="89"/>
    </location>
</feature>
<comment type="caution">
    <text evidence="2">The sequence shown here is derived from an EMBL/GenBank/DDBJ whole genome shotgun (WGS) entry which is preliminary data.</text>
</comment>
<dbReference type="InterPro" id="IPR028110">
    <property type="entry name" value="TMEM254"/>
</dbReference>
<reference evidence="2 3" key="1">
    <citation type="submission" date="2024-10" db="EMBL/GenBank/DDBJ databases">
        <title>Updated reference genomes for cyclostephanoid diatoms.</title>
        <authorList>
            <person name="Roberts W.R."/>
            <person name="Alverson A.J."/>
        </authorList>
    </citation>
    <scope>NUCLEOTIDE SEQUENCE [LARGE SCALE GENOMIC DNA]</scope>
    <source>
        <strain evidence="2 3">AJA276-08</strain>
    </source>
</reference>
<sequence length="225" mass="24771">MTGISPETSSRMCAHMNDDHAHTCHAIVISAISGRETGKVQHAKMTSVSMTGYSLSYVLCDGDACAMKEITIPFAPPLNSPDQVRPRLIDDHHRAMTPKFAWLVTDPTQRIIFGVCILLGVGAALGREGLRSAVDDTPWAKSMIDYTFGSSARFAEAVIWAWYFSLVAHSLEGVYTAYLCKRILKLKAITTMKWFVLNACVGFPIMNKAKELVAINSASKSKRKK</sequence>
<proteinExistence type="predicted"/>
<name>A0ABD3Q224_9STRA</name>
<evidence type="ECO:0000313" key="3">
    <source>
        <dbReference type="Proteomes" id="UP001530315"/>
    </source>
</evidence>
<dbReference type="InterPro" id="IPR037119">
    <property type="entry name" value="Haem_oxidase_HugZ-like_sf"/>
</dbReference>
<dbReference type="Pfam" id="PF10615">
    <property type="entry name" value="DUF2470"/>
    <property type="match status" value="1"/>
</dbReference>
<dbReference type="InterPro" id="IPR019595">
    <property type="entry name" value="DUF2470"/>
</dbReference>
<keyword evidence="3" id="KW-1185">Reference proteome</keyword>
<organism evidence="2 3">
    <name type="scientific">Stephanodiscus triporus</name>
    <dbReference type="NCBI Taxonomy" id="2934178"/>
    <lineage>
        <taxon>Eukaryota</taxon>
        <taxon>Sar</taxon>
        <taxon>Stramenopiles</taxon>
        <taxon>Ochrophyta</taxon>
        <taxon>Bacillariophyta</taxon>
        <taxon>Coscinodiscophyceae</taxon>
        <taxon>Thalassiosirophycidae</taxon>
        <taxon>Stephanodiscales</taxon>
        <taxon>Stephanodiscaceae</taxon>
        <taxon>Stephanodiscus</taxon>
    </lineage>
</organism>
<evidence type="ECO:0000313" key="2">
    <source>
        <dbReference type="EMBL" id="KAL3794322.1"/>
    </source>
</evidence>
<protein>
    <recommendedName>
        <fullName evidence="1">DUF2470 domain-containing protein</fullName>
    </recommendedName>
</protein>
<dbReference type="Gene3D" id="3.20.180.10">
    <property type="entry name" value="PNP-oxidase-like"/>
    <property type="match status" value="1"/>
</dbReference>
<accession>A0ABD3Q224</accession>